<proteinExistence type="predicted"/>
<feature type="transmembrane region" description="Helical" evidence="1">
    <location>
        <begin position="370"/>
        <end position="391"/>
    </location>
</feature>
<evidence type="ECO:0008006" key="4">
    <source>
        <dbReference type="Google" id="ProtNLM"/>
    </source>
</evidence>
<accession>A0A848F9U9</accession>
<feature type="transmembrane region" description="Helical" evidence="1">
    <location>
        <begin position="340"/>
        <end position="358"/>
    </location>
</feature>
<reference evidence="2 3" key="1">
    <citation type="submission" date="2020-04" db="EMBL/GenBank/DDBJ databases">
        <title>Azohydromonas sp. isolated from soil.</title>
        <authorList>
            <person name="Dahal R.H."/>
        </authorList>
    </citation>
    <scope>NUCLEOTIDE SEQUENCE [LARGE SCALE GENOMIC DNA]</scope>
    <source>
        <strain evidence="2 3">G-1-1-14</strain>
    </source>
</reference>
<gene>
    <name evidence="2" type="ORF">HHL10_11665</name>
</gene>
<keyword evidence="3" id="KW-1185">Reference proteome</keyword>
<protein>
    <recommendedName>
        <fullName evidence="4">O-antigen ligase</fullName>
    </recommendedName>
</protein>
<dbReference type="AlphaFoldDB" id="A0A848F9U9"/>
<evidence type="ECO:0000256" key="1">
    <source>
        <dbReference type="SAM" id="Phobius"/>
    </source>
</evidence>
<keyword evidence="1" id="KW-0812">Transmembrane</keyword>
<dbReference type="InterPro" id="IPR051533">
    <property type="entry name" value="WaaL-like"/>
</dbReference>
<sequence length="695" mass="74748">MTPPSSLAAGRHDGPAAGRPATARALAAALSLASAGAGLFIAAHHPLSPWAACVLFGAWAALSWRFPTAWLALLPALLPVASLAPWTGWVALDEFDLLVLATAAGVHARRARMAPAGAAPLPAGVRRAAWALAAWTLLGLLRGAWDAGGLPGWFDAYLQPLNAWRLAKPALWALLLLPALHEALQAEPQGALRRLRLGVLGGVALFVGAVLWERASHAGLMEFSSSYRTTALFWEMHVGGAAIDAYVALVMPFCAWALWRLRRPAPWGIAALLAAGTIYAALTTFSRGVYGAVALPLLLPLAWLSLWRAEPGRRRGLLQAGVLMAGAVLGLVWAVEALDVTGVALLLGLWMLMALAVWRFTRIRWRAAAGLTLAVVLLAEVVMVLGGGSFMRERMNASGMDLKARIAHWERGLALLRTPADTLLGLGLGRLPAHYVRPPQHPAFSGGVALTDEGVRLEARSPGRRSDGAYGLTQRVASHPGPHRIELRVRAINDRPAWLLVKLCESHLLYDNRCQWGQLRVRPSEEAVWMELPLGGPLLQERPLPRAHVLMLSARSGTVQVEAVRLYAGGAQLLRNGDFTAGLARWWPVAQGYYLPWHIDNLYLELLIERGVPGLALFLGLAAAALWRLGRRVRGRGLDAEAAVFLAASLCGALLVGLISGVMDMPRVAWLLWSLLWTTLLLPRAAVPDGPTPRA</sequence>
<feature type="transmembrane region" description="Helical" evidence="1">
    <location>
        <begin position="232"/>
        <end position="258"/>
    </location>
</feature>
<feature type="transmembrane region" description="Helical" evidence="1">
    <location>
        <begin position="611"/>
        <end position="630"/>
    </location>
</feature>
<evidence type="ECO:0000313" key="2">
    <source>
        <dbReference type="EMBL" id="NML15626.1"/>
    </source>
</evidence>
<dbReference type="EMBL" id="JABBFW010000006">
    <property type="protein sequence ID" value="NML15626.1"/>
    <property type="molecule type" value="Genomic_DNA"/>
</dbReference>
<keyword evidence="1" id="KW-1133">Transmembrane helix</keyword>
<evidence type="ECO:0000313" key="3">
    <source>
        <dbReference type="Proteomes" id="UP000574067"/>
    </source>
</evidence>
<dbReference type="Proteomes" id="UP000574067">
    <property type="component" value="Unassembled WGS sequence"/>
</dbReference>
<feature type="transmembrane region" description="Helical" evidence="1">
    <location>
        <begin position="50"/>
        <end position="66"/>
    </location>
</feature>
<feature type="transmembrane region" description="Helical" evidence="1">
    <location>
        <begin position="288"/>
        <end position="309"/>
    </location>
</feature>
<name>A0A848F9U9_9BURK</name>
<feature type="transmembrane region" description="Helical" evidence="1">
    <location>
        <begin position="642"/>
        <end position="662"/>
    </location>
</feature>
<dbReference type="PANTHER" id="PTHR37422:SF23">
    <property type="entry name" value="TEICHURONIC ACID BIOSYNTHESIS PROTEIN TUAE"/>
    <property type="match status" value="1"/>
</dbReference>
<dbReference type="RefSeq" id="WP_169160517.1">
    <property type="nucleotide sequence ID" value="NZ_JABBFW010000006.1"/>
</dbReference>
<feature type="transmembrane region" description="Helical" evidence="1">
    <location>
        <begin position="195"/>
        <end position="212"/>
    </location>
</feature>
<feature type="transmembrane region" description="Helical" evidence="1">
    <location>
        <begin position="265"/>
        <end position="282"/>
    </location>
</feature>
<organism evidence="2 3">
    <name type="scientific">Azohydromonas caseinilytica</name>
    <dbReference type="NCBI Taxonomy" id="2728836"/>
    <lineage>
        <taxon>Bacteria</taxon>
        <taxon>Pseudomonadati</taxon>
        <taxon>Pseudomonadota</taxon>
        <taxon>Betaproteobacteria</taxon>
        <taxon>Burkholderiales</taxon>
        <taxon>Sphaerotilaceae</taxon>
        <taxon>Azohydromonas</taxon>
    </lineage>
</organism>
<feature type="transmembrane region" description="Helical" evidence="1">
    <location>
        <begin position="25"/>
        <end position="43"/>
    </location>
</feature>
<feature type="transmembrane region" description="Helical" evidence="1">
    <location>
        <begin position="316"/>
        <end position="334"/>
    </location>
</feature>
<dbReference type="PANTHER" id="PTHR37422">
    <property type="entry name" value="TEICHURONIC ACID BIOSYNTHESIS PROTEIN TUAE"/>
    <property type="match status" value="1"/>
</dbReference>
<comment type="caution">
    <text evidence="2">The sequence shown here is derived from an EMBL/GenBank/DDBJ whole genome shotgun (WGS) entry which is preliminary data.</text>
</comment>
<keyword evidence="1" id="KW-0472">Membrane</keyword>